<evidence type="ECO:0000313" key="1">
    <source>
        <dbReference type="EMBL" id="MBR0655220.1"/>
    </source>
</evidence>
<gene>
    <name evidence="1" type="ORF">GXW79_09015</name>
</gene>
<reference evidence="1" key="1">
    <citation type="submission" date="2020-01" db="EMBL/GenBank/DDBJ databases">
        <authorList>
            <person name="Rat A."/>
        </authorList>
    </citation>
    <scope>NUCLEOTIDE SEQUENCE</scope>
    <source>
        <strain evidence="1">LMG 28251</strain>
    </source>
</reference>
<reference evidence="1" key="2">
    <citation type="journal article" date="2021" name="Syst. Appl. Microbiol.">
        <title>Roseomonas hellenica sp. nov., isolated from roots of wild-growing Alkanna tinctoria.</title>
        <authorList>
            <person name="Rat A."/>
            <person name="Naranjo H.D."/>
            <person name="Lebbe L."/>
            <person name="Cnockaert M."/>
            <person name="Krigas N."/>
            <person name="Grigoriadou K."/>
            <person name="Maloupa E."/>
            <person name="Willems A."/>
        </authorList>
    </citation>
    <scope>NUCLEOTIDE SEQUENCE</scope>
    <source>
        <strain evidence="1">LMG 28251</strain>
    </source>
</reference>
<dbReference type="Proteomes" id="UP001196068">
    <property type="component" value="Unassembled WGS sequence"/>
</dbReference>
<dbReference type="EMBL" id="JAAEDH010000008">
    <property type="protein sequence ID" value="MBR0655220.1"/>
    <property type="molecule type" value="Genomic_DNA"/>
</dbReference>
<organism evidence="1 2">
    <name type="scientific">Plastoroseomonas arctica</name>
    <dbReference type="NCBI Taxonomy" id="1509237"/>
    <lineage>
        <taxon>Bacteria</taxon>
        <taxon>Pseudomonadati</taxon>
        <taxon>Pseudomonadota</taxon>
        <taxon>Alphaproteobacteria</taxon>
        <taxon>Acetobacterales</taxon>
        <taxon>Acetobacteraceae</taxon>
        <taxon>Plastoroseomonas</taxon>
    </lineage>
</organism>
<proteinExistence type="predicted"/>
<comment type="caution">
    <text evidence="1">The sequence shown here is derived from an EMBL/GenBank/DDBJ whole genome shotgun (WGS) entry which is preliminary data.</text>
</comment>
<sequence length="120" mass="12082">MKAILAEAVAALAALAEGRAGDAKATAQLAIATAIQIPDLLDAGLLRPGDLDDEALAAMAVVIDAAGAFEEEEETLVEFVAELEADDVKNIAAAARPWAAAVYADMVPPGAKTGHSQSGA</sequence>
<dbReference type="RefSeq" id="WP_211874055.1">
    <property type="nucleotide sequence ID" value="NZ_JAAEDH010000008.1"/>
</dbReference>
<evidence type="ECO:0000313" key="2">
    <source>
        <dbReference type="Proteomes" id="UP001196068"/>
    </source>
</evidence>
<dbReference type="AlphaFoldDB" id="A0AAF1K3Q8"/>
<keyword evidence="2" id="KW-1185">Reference proteome</keyword>
<accession>A0AAF1K3Q8</accession>
<protein>
    <submittedName>
        <fullName evidence="1">Uncharacterized protein</fullName>
    </submittedName>
</protein>
<name>A0AAF1K3Q8_9PROT</name>